<dbReference type="EMBL" id="LIAE01007682">
    <property type="protein sequence ID" value="PAV77602.1"/>
    <property type="molecule type" value="Genomic_DNA"/>
</dbReference>
<dbReference type="AlphaFoldDB" id="A0A2A2KUJ6"/>
<evidence type="ECO:0000256" key="1">
    <source>
        <dbReference type="SAM" id="SignalP"/>
    </source>
</evidence>
<comment type="caution">
    <text evidence="2">The sequence shown here is derived from an EMBL/GenBank/DDBJ whole genome shotgun (WGS) entry which is preliminary data.</text>
</comment>
<gene>
    <name evidence="2" type="ORF">WR25_27134</name>
</gene>
<keyword evidence="1" id="KW-0732">Signal</keyword>
<keyword evidence="3" id="KW-1185">Reference proteome</keyword>
<feature type="chain" id="PRO_5012516749" evidence="1">
    <location>
        <begin position="17"/>
        <end position="109"/>
    </location>
</feature>
<organism evidence="2 3">
    <name type="scientific">Diploscapter pachys</name>
    <dbReference type="NCBI Taxonomy" id="2018661"/>
    <lineage>
        <taxon>Eukaryota</taxon>
        <taxon>Metazoa</taxon>
        <taxon>Ecdysozoa</taxon>
        <taxon>Nematoda</taxon>
        <taxon>Chromadorea</taxon>
        <taxon>Rhabditida</taxon>
        <taxon>Rhabditina</taxon>
        <taxon>Rhabditomorpha</taxon>
        <taxon>Rhabditoidea</taxon>
        <taxon>Rhabditidae</taxon>
        <taxon>Diploscapter</taxon>
    </lineage>
</organism>
<feature type="signal peptide" evidence="1">
    <location>
        <begin position="1"/>
        <end position="16"/>
    </location>
</feature>
<evidence type="ECO:0000313" key="3">
    <source>
        <dbReference type="Proteomes" id="UP000218231"/>
    </source>
</evidence>
<reference evidence="2 3" key="1">
    <citation type="journal article" date="2017" name="Curr. Biol.">
        <title>Genome architecture and evolution of a unichromosomal asexual nematode.</title>
        <authorList>
            <person name="Fradin H."/>
            <person name="Zegar C."/>
            <person name="Gutwein M."/>
            <person name="Lucas J."/>
            <person name="Kovtun M."/>
            <person name="Corcoran D."/>
            <person name="Baugh L.R."/>
            <person name="Kiontke K."/>
            <person name="Gunsalus K."/>
            <person name="Fitch D.H."/>
            <person name="Piano F."/>
        </authorList>
    </citation>
    <scope>NUCLEOTIDE SEQUENCE [LARGE SCALE GENOMIC DNA]</scope>
    <source>
        <strain evidence="2">PF1309</strain>
    </source>
</reference>
<evidence type="ECO:0000313" key="2">
    <source>
        <dbReference type="EMBL" id="PAV77602.1"/>
    </source>
</evidence>
<proteinExistence type="predicted"/>
<accession>A0A2A2KUJ6</accession>
<protein>
    <submittedName>
        <fullName evidence="2">Uncharacterized protein</fullName>
    </submittedName>
</protein>
<sequence>MIKIVGFALLFTVISGYDVPGWLSDVKEQLGKIETKDLPKKIMDCSEHLDKMFKSDISADHGICMEEFIAKEKNDDKLVDCMFHEIDNHVKVDLMKDYLKEHTAKCITS</sequence>
<name>A0A2A2KUJ6_9BILA</name>
<dbReference type="Proteomes" id="UP000218231">
    <property type="component" value="Unassembled WGS sequence"/>
</dbReference>